<reference evidence="1 2" key="2">
    <citation type="submission" date="2018-11" db="EMBL/GenBank/DDBJ databases">
        <authorList>
            <consortium name="Pathogen Informatics"/>
        </authorList>
    </citation>
    <scope>NUCLEOTIDE SEQUENCE [LARGE SCALE GENOMIC DNA]</scope>
</reference>
<sequence length="64" mass="7808">MNILQQKYVVLHHCCMDLTLLMIVAEKRDENLFRFRKNLGKEDVREYLRKVDDKLQRFKKAKVV</sequence>
<keyword evidence="2" id="KW-1185">Reference proteome</keyword>
<name>A0A183HL22_9BILA</name>
<dbReference type="WBParaSite" id="OFLC_0000818301-mRNA-1">
    <property type="protein sequence ID" value="OFLC_0000818301-mRNA-1"/>
    <property type="gene ID" value="OFLC_0000818301"/>
</dbReference>
<proteinExistence type="predicted"/>
<dbReference type="EMBL" id="UZAJ01009047">
    <property type="protein sequence ID" value="VDO54427.1"/>
    <property type="molecule type" value="Genomic_DNA"/>
</dbReference>
<evidence type="ECO:0000313" key="3">
    <source>
        <dbReference type="WBParaSite" id="OFLC_0000818301-mRNA-1"/>
    </source>
</evidence>
<organism evidence="3">
    <name type="scientific">Onchocerca flexuosa</name>
    <dbReference type="NCBI Taxonomy" id="387005"/>
    <lineage>
        <taxon>Eukaryota</taxon>
        <taxon>Metazoa</taxon>
        <taxon>Ecdysozoa</taxon>
        <taxon>Nematoda</taxon>
        <taxon>Chromadorea</taxon>
        <taxon>Rhabditida</taxon>
        <taxon>Spirurina</taxon>
        <taxon>Spiruromorpha</taxon>
        <taxon>Filarioidea</taxon>
        <taxon>Onchocercidae</taxon>
        <taxon>Onchocerca</taxon>
    </lineage>
</organism>
<dbReference type="AlphaFoldDB" id="A0A183HL22"/>
<evidence type="ECO:0000313" key="1">
    <source>
        <dbReference type="EMBL" id="VDO54427.1"/>
    </source>
</evidence>
<reference evidence="3" key="1">
    <citation type="submission" date="2016-06" db="UniProtKB">
        <authorList>
            <consortium name="WormBaseParasite"/>
        </authorList>
    </citation>
    <scope>IDENTIFICATION</scope>
</reference>
<gene>
    <name evidence="1" type="ORF">OFLC_LOCUS8183</name>
</gene>
<accession>A0A183HL22</accession>
<evidence type="ECO:0000313" key="2">
    <source>
        <dbReference type="Proteomes" id="UP000267606"/>
    </source>
</evidence>
<protein>
    <submittedName>
        <fullName evidence="3">39S ribosomal protein L52, mitochondrial</fullName>
    </submittedName>
</protein>
<dbReference type="Proteomes" id="UP000267606">
    <property type="component" value="Unassembled WGS sequence"/>
</dbReference>